<dbReference type="AlphaFoldDB" id="A0A9D2R4B9"/>
<accession>A0A9D2R4B9</accession>
<dbReference type="EMBL" id="DWUV01000072">
    <property type="protein sequence ID" value="HJD33652.1"/>
    <property type="molecule type" value="Genomic_DNA"/>
</dbReference>
<feature type="region of interest" description="Disordered" evidence="1">
    <location>
        <begin position="1"/>
        <end position="23"/>
    </location>
</feature>
<name>A0A9D2R4B9_9FIRM</name>
<organism evidence="2 3">
    <name type="scientific">Candidatus Mediterraneibacter tabaqchaliae</name>
    <dbReference type="NCBI Taxonomy" id="2838689"/>
    <lineage>
        <taxon>Bacteria</taxon>
        <taxon>Bacillati</taxon>
        <taxon>Bacillota</taxon>
        <taxon>Clostridia</taxon>
        <taxon>Lachnospirales</taxon>
        <taxon>Lachnospiraceae</taxon>
        <taxon>Mediterraneibacter</taxon>
    </lineage>
</organism>
<sequence length="143" mass="16135">MASAPLHEAGKTTKSGNTLKPGIRREELGFASDNLSSDPNAYPLISTFSRPHSEVASTTHIPALKGIPKRRFAVFWFTQAERPPTNTAFKNAERRKLLRQKIIHPQPAETYHGWKLLRQKIKSPFLAEFYHKRGPACWAKSNG</sequence>
<comment type="caution">
    <text evidence="2">The sequence shown here is derived from an EMBL/GenBank/DDBJ whole genome shotgun (WGS) entry which is preliminary data.</text>
</comment>
<evidence type="ECO:0000313" key="2">
    <source>
        <dbReference type="EMBL" id="HJD33652.1"/>
    </source>
</evidence>
<reference evidence="2" key="2">
    <citation type="submission" date="2021-04" db="EMBL/GenBank/DDBJ databases">
        <authorList>
            <person name="Gilroy R."/>
        </authorList>
    </citation>
    <scope>NUCLEOTIDE SEQUENCE</scope>
    <source>
        <strain evidence="2">ChiGjej3B3-11674</strain>
    </source>
</reference>
<reference evidence="2" key="1">
    <citation type="journal article" date="2021" name="PeerJ">
        <title>Extensive microbial diversity within the chicken gut microbiome revealed by metagenomics and culture.</title>
        <authorList>
            <person name="Gilroy R."/>
            <person name="Ravi A."/>
            <person name="Getino M."/>
            <person name="Pursley I."/>
            <person name="Horton D.L."/>
            <person name="Alikhan N.F."/>
            <person name="Baker D."/>
            <person name="Gharbi K."/>
            <person name="Hall N."/>
            <person name="Watson M."/>
            <person name="Adriaenssens E.M."/>
            <person name="Foster-Nyarko E."/>
            <person name="Jarju S."/>
            <person name="Secka A."/>
            <person name="Antonio M."/>
            <person name="Oren A."/>
            <person name="Chaudhuri R.R."/>
            <person name="La Ragione R."/>
            <person name="Hildebrand F."/>
            <person name="Pallen M.J."/>
        </authorList>
    </citation>
    <scope>NUCLEOTIDE SEQUENCE</scope>
    <source>
        <strain evidence="2">ChiGjej3B3-11674</strain>
    </source>
</reference>
<proteinExistence type="predicted"/>
<protein>
    <submittedName>
        <fullName evidence="2">Uncharacterized protein</fullName>
    </submittedName>
</protein>
<gene>
    <name evidence="2" type="ORF">H9911_03800</name>
</gene>
<dbReference type="Proteomes" id="UP000823897">
    <property type="component" value="Unassembled WGS sequence"/>
</dbReference>
<evidence type="ECO:0000313" key="3">
    <source>
        <dbReference type="Proteomes" id="UP000823897"/>
    </source>
</evidence>
<evidence type="ECO:0000256" key="1">
    <source>
        <dbReference type="SAM" id="MobiDB-lite"/>
    </source>
</evidence>